<reference evidence="1 2" key="1">
    <citation type="journal article" date="2020" name="Cell">
        <title>Large-Scale Comparative Analyses of Tick Genomes Elucidate Their Genetic Diversity and Vector Capacities.</title>
        <authorList>
            <consortium name="Tick Genome and Microbiome Consortium (TIGMIC)"/>
            <person name="Jia N."/>
            <person name="Wang J."/>
            <person name="Shi W."/>
            <person name="Du L."/>
            <person name="Sun Y."/>
            <person name="Zhan W."/>
            <person name="Jiang J.F."/>
            <person name="Wang Q."/>
            <person name="Zhang B."/>
            <person name="Ji P."/>
            <person name="Bell-Sakyi L."/>
            <person name="Cui X.M."/>
            <person name="Yuan T.T."/>
            <person name="Jiang B.G."/>
            <person name="Yang W.F."/>
            <person name="Lam T.T."/>
            <person name="Chang Q.C."/>
            <person name="Ding S.J."/>
            <person name="Wang X.J."/>
            <person name="Zhu J.G."/>
            <person name="Ruan X.D."/>
            <person name="Zhao L."/>
            <person name="Wei J.T."/>
            <person name="Ye R.Z."/>
            <person name="Que T.C."/>
            <person name="Du C.H."/>
            <person name="Zhou Y.H."/>
            <person name="Cheng J.X."/>
            <person name="Dai P.F."/>
            <person name="Guo W.B."/>
            <person name="Han X.H."/>
            <person name="Huang E.J."/>
            <person name="Li L.F."/>
            <person name="Wei W."/>
            <person name="Gao Y.C."/>
            <person name="Liu J.Z."/>
            <person name="Shao H.Z."/>
            <person name="Wang X."/>
            <person name="Wang C.C."/>
            <person name="Yang T.C."/>
            <person name="Huo Q.B."/>
            <person name="Li W."/>
            <person name="Chen H.Y."/>
            <person name="Chen S.E."/>
            <person name="Zhou L.G."/>
            <person name="Ni X.B."/>
            <person name="Tian J.H."/>
            <person name="Sheng Y."/>
            <person name="Liu T."/>
            <person name="Pan Y.S."/>
            <person name="Xia L.Y."/>
            <person name="Li J."/>
            <person name="Zhao F."/>
            <person name="Cao W.C."/>
        </authorList>
    </citation>
    <scope>NUCLEOTIDE SEQUENCE [LARGE SCALE GENOMIC DNA]</scope>
    <source>
        <strain evidence="1">HaeL-2018</strain>
    </source>
</reference>
<comment type="caution">
    <text evidence="1">The sequence shown here is derived from an EMBL/GenBank/DDBJ whole genome shotgun (WGS) entry which is preliminary data.</text>
</comment>
<dbReference type="OrthoDB" id="6482722at2759"/>
<proteinExistence type="predicted"/>
<dbReference type="VEuPathDB" id="VectorBase:HLOH_064711"/>
<gene>
    <name evidence="1" type="ORF">HPB48_021324</name>
</gene>
<dbReference type="AlphaFoldDB" id="A0A9J6GAE4"/>
<evidence type="ECO:0000313" key="2">
    <source>
        <dbReference type="Proteomes" id="UP000821853"/>
    </source>
</evidence>
<dbReference type="Gene3D" id="3.30.40.10">
    <property type="entry name" value="Zinc/RING finger domain, C3HC4 (zinc finger)"/>
    <property type="match status" value="1"/>
</dbReference>
<dbReference type="EMBL" id="JABSTR010000005">
    <property type="protein sequence ID" value="KAH9371480.1"/>
    <property type="molecule type" value="Genomic_DNA"/>
</dbReference>
<organism evidence="1 2">
    <name type="scientific">Haemaphysalis longicornis</name>
    <name type="common">Bush tick</name>
    <dbReference type="NCBI Taxonomy" id="44386"/>
    <lineage>
        <taxon>Eukaryota</taxon>
        <taxon>Metazoa</taxon>
        <taxon>Ecdysozoa</taxon>
        <taxon>Arthropoda</taxon>
        <taxon>Chelicerata</taxon>
        <taxon>Arachnida</taxon>
        <taxon>Acari</taxon>
        <taxon>Parasitiformes</taxon>
        <taxon>Ixodida</taxon>
        <taxon>Ixodoidea</taxon>
        <taxon>Ixodidae</taxon>
        <taxon>Haemaphysalinae</taxon>
        <taxon>Haemaphysalis</taxon>
    </lineage>
</organism>
<dbReference type="Proteomes" id="UP000821853">
    <property type="component" value="Chromosome 3"/>
</dbReference>
<keyword evidence="2" id="KW-1185">Reference proteome</keyword>
<name>A0A9J6GAE4_HAELO</name>
<dbReference type="SUPFAM" id="SSF57850">
    <property type="entry name" value="RING/U-box"/>
    <property type="match status" value="1"/>
</dbReference>
<dbReference type="InterPro" id="IPR013083">
    <property type="entry name" value="Znf_RING/FYVE/PHD"/>
</dbReference>
<sequence length="90" mass="9771">MPGFEVTVCDFPELKDRTRVLLEGRPPDGAQCLRCGDLTGLAWRATCGHCFCNHCKDTVTRAHVLTCPVHFVKTPTAKVGPRAPASGSDF</sequence>
<protein>
    <submittedName>
        <fullName evidence="1">Uncharacterized protein</fullName>
    </submittedName>
</protein>
<evidence type="ECO:0000313" key="1">
    <source>
        <dbReference type="EMBL" id="KAH9371480.1"/>
    </source>
</evidence>
<accession>A0A9J6GAE4</accession>